<dbReference type="SUPFAM" id="SSF53756">
    <property type="entry name" value="UDP-Glycosyltransferase/glycogen phosphorylase"/>
    <property type="match status" value="1"/>
</dbReference>
<dbReference type="PANTHER" id="PTHR12526:SF600">
    <property type="entry name" value="GLYCOSYL TRANSFERASE GROUP 1"/>
    <property type="match status" value="1"/>
</dbReference>
<dbReference type="Proteomes" id="UP001240639">
    <property type="component" value="Unassembled WGS sequence"/>
</dbReference>
<dbReference type="RefSeq" id="WP_305932675.1">
    <property type="nucleotide sequence ID" value="NZ_JAVAIM010000001.1"/>
</dbReference>
<dbReference type="InterPro" id="IPR017521">
    <property type="entry name" value="Sugar_tfrase_PEP-CTERM_Stp1"/>
</dbReference>
<dbReference type="PANTHER" id="PTHR12526">
    <property type="entry name" value="GLYCOSYLTRANSFERASE"/>
    <property type="match status" value="1"/>
</dbReference>
<evidence type="ECO:0000313" key="2">
    <source>
        <dbReference type="Proteomes" id="UP001240639"/>
    </source>
</evidence>
<proteinExistence type="predicted"/>
<dbReference type="Pfam" id="PF13692">
    <property type="entry name" value="Glyco_trans_1_4"/>
    <property type="match status" value="1"/>
</dbReference>
<dbReference type="CDD" id="cd03801">
    <property type="entry name" value="GT4_PimA-like"/>
    <property type="match status" value="1"/>
</dbReference>
<protein>
    <submittedName>
        <fullName evidence="1">TIGR03087 family PEP-CTERM/XrtA system glycosyltransferase</fullName>
    </submittedName>
</protein>
<keyword evidence="2" id="KW-1185">Reference proteome</keyword>
<organism evidence="1 2">
    <name type="scientific">Qipengyuania profundimaris</name>
    <dbReference type="NCBI Taxonomy" id="3067652"/>
    <lineage>
        <taxon>Bacteria</taxon>
        <taxon>Pseudomonadati</taxon>
        <taxon>Pseudomonadota</taxon>
        <taxon>Alphaproteobacteria</taxon>
        <taxon>Sphingomonadales</taxon>
        <taxon>Erythrobacteraceae</taxon>
        <taxon>Qipengyuania</taxon>
    </lineage>
</organism>
<accession>A0ABT9HQE0</accession>
<comment type="caution">
    <text evidence="1">The sequence shown here is derived from an EMBL/GenBank/DDBJ whole genome shotgun (WGS) entry which is preliminary data.</text>
</comment>
<dbReference type="NCBIfam" id="TIGR03087">
    <property type="entry name" value="stp1"/>
    <property type="match status" value="1"/>
</dbReference>
<name>A0ABT9HQE0_9SPHN</name>
<reference evidence="1 2" key="1">
    <citation type="submission" date="2023-08" db="EMBL/GenBank/DDBJ databases">
        <title>genomic of G39.</title>
        <authorList>
            <person name="Wang Y."/>
        </authorList>
    </citation>
    <scope>NUCLEOTIDE SEQUENCE [LARGE SCALE GENOMIC DNA]</scope>
    <source>
        <strain evidence="1 2">G39</strain>
    </source>
</reference>
<gene>
    <name evidence="1" type="ORF">Q9K02_09490</name>
</gene>
<sequence length="407" mass="44354">MGDILFLAHRVPFPPDRGDKIRSHHLLKGLARLGPVHVGAFAETETDLAQKGELAAIAKTHALIERSKPLPLAGIQAVLANKPVSLAAFEHEAMRRYVHKTLGNHRVDTIFVFSGQMGQYIPDSFHGHVVVDLCDVDSAKFAAYAEAGQRKWLNGREARLLAREEARLAHRADRLMLISSAEANLLSANLDNLSGTDIRPLGNGIDAEFFDPVGVTGHEELVKAEDPQIVFTGQMDYAPNIAAAEWMIEGVMPRLRTRFSRARFHIVGRAPTAALKARHGEAGTRVWGEVPDVRPFLKATDIVAAPLMIARGVQNKVLEAMAMARPVLLTPGAANGIDAESDVHFAVVKPEPDLWVERIERLVTDMAAARGMGAAARRFVVDNMSWESVYAQLPQILAPGKAGRDAA</sequence>
<dbReference type="Gene3D" id="3.40.50.2000">
    <property type="entry name" value="Glycogen Phosphorylase B"/>
    <property type="match status" value="2"/>
</dbReference>
<evidence type="ECO:0000313" key="1">
    <source>
        <dbReference type="EMBL" id="MDP4575366.1"/>
    </source>
</evidence>
<dbReference type="EMBL" id="JAVAIM010000001">
    <property type="protein sequence ID" value="MDP4575366.1"/>
    <property type="molecule type" value="Genomic_DNA"/>
</dbReference>